<dbReference type="AlphaFoldDB" id="A0A1V3SWB7"/>
<gene>
    <name evidence="1" type="ORF">BOX24_06360</name>
</gene>
<organism evidence="1 2">
    <name type="scientific">Leptospirillum ferriphilum</name>
    <dbReference type="NCBI Taxonomy" id="178606"/>
    <lineage>
        <taxon>Bacteria</taxon>
        <taxon>Pseudomonadati</taxon>
        <taxon>Nitrospirota</taxon>
        <taxon>Nitrospiria</taxon>
        <taxon>Nitrospirales</taxon>
        <taxon>Nitrospiraceae</taxon>
        <taxon>Leptospirillum</taxon>
    </lineage>
</organism>
<accession>A0A1V3SWB7</accession>
<sequence length="324" mass="38230">MKWLRIFGVLFIFALAMRLLKRGTEMNHMSEFVYRIDCASSLYEQRLSDKTLRAKRKDGNEKEYPHHQIKKAHKYAPNGTAVFRLCFWKTLEDALNHCSPGWVVQRIKSDHNFLNSCERDYDEYFQDKSAYIFWKTMPVNQKNETWSPEGISHDDIEVLLPDGSWVPMSEVGIFRECDLGWERAGVEGNLTVQFKQKSLPDGNWVFLRQRFGNAPIYSTNPSAFYPLIKSISSELPWQLNSVRWVWSYEMPTQVIARELFIVFYSHNRKGLLGIIDKFRSRKNENELKIMDEKNLDESGIKKLYEGFNVSDILIRGYTWVYNFK</sequence>
<evidence type="ECO:0000313" key="1">
    <source>
        <dbReference type="EMBL" id="OOH72618.1"/>
    </source>
</evidence>
<protein>
    <submittedName>
        <fullName evidence="1">Uncharacterized protein</fullName>
    </submittedName>
</protein>
<reference evidence="1 2" key="1">
    <citation type="submission" date="2016-11" db="EMBL/GenBank/DDBJ databases">
        <title>Comparative genomics of co-occurring bacteria in distinct bioleaching systems unravels niche-specific adaptation.</title>
        <authorList>
            <person name="Zhang X."/>
            <person name="Liu X."/>
            <person name="Yin H."/>
        </authorList>
    </citation>
    <scope>NUCLEOTIDE SEQUENCE [LARGE SCALE GENOMIC DNA]</scope>
    <source>
        <strain evidence="1 2">DX</strain>
    </source>
</reference>
<comment type="caution">
    <text evidence="1">The sequence shown here is derived from an EMBL/GenBank/DDBJ whole genome shotgun (WGS) entry which is preliminary data.</text>
</comment>
<dbReference type="Proteomes" id="UP000188586">
    <property type="component" value="Unassembled WGS sequence"/>
</dbReference>
<dbReference type="EMBL" id="MPOJ01000011">
    <property type="protein sequence ID" value="OOH72618.1"/>
    <property type="molecule type" value="Genomic_DNA"/>
</dbReference>
<name>A0A1V3SWB7_9BACT</name>
<dbReference type="RefSeq" id="WP_077304108.1">
    <property type="nucleotide sequence ID" value="NZ_MPOJ01000011.1"/>
</dbReference>
<proteinExistence type="predicted"/>
<evidence type="ECO:0000313" key="2">
    <source>
        <dbReference type="Proteomes" id="UP000188586"/>
    </source>
</evidence>